<evidence type="ECO:0000256" key="1">
    <source>
        <dbReference type="ARBA" id="ARBA00004141"/>
    </source>
</evidence>
<dbReference type="InterPro" id="IPR004841">
    <property type="entry name" value="AA-permease/SLC12A_dom"/>
</dbReference>
<evidence type="ECO:0000256" key="3">
    <source>
        <dbReference type="ARBA" id="ARBA00019359"/>
    </source>
</evidence>
<accession>A0A6S7GJP0</accession>
<dbReference type="GO" id="GO:0055064">
    <property type="term" value="P:chloride ion homeostasis"/>
    <property type="evidence" value="ECO:0007669"/>
    <property type="project" value="TreeGrafter"/>
</dbReference>
<reference evidence="8" key="1">
    <citation type="submission" date="2020-04" db="EMBL/GenBank/DDBJ databases">
        <authorList>
            <person name="Alioto T."/>
            <person name="Alioto T."/>
            <person name="Gomez Garrido J."/>
        </authorList>
    </citation>
    <scope>NUCLEOTIDE SEQUENCE</scope>
    <source>
        <strain evidence="8">A484AB</strain>
    </source>
</reference>
<organism evidence="8 9">
    <name type="scientific">Paramuricea clavata</name>
    <name type="common">Red gorgonian</name>
    <name type="synonym">Violescent sea-whip</name>
    <dbReference type="NCBI Taxonomy" id="317549"/>
    <lineage>
        <taxon>Eukaryota</taxon>
        <taxon>Metazoa</taxon>
        <taxon>Cnidaria</taxon>
        <taxon>Anthozoa</taxon>
        <taxon>Octocorallia</taxon>
        <taxon>Malacalcyonacea</taxon>
        <taxon>Plexauridae</taxon>
        <taxon>Paramuricea</taxon>
    </lineage>
</organism>
<sequence>MSRPNERINTDGLFNDSSSNVGMDSVGEETPLLTVRSRDRKQHGQLSTFFGVIIPCTLSMFSIILFQRIGYVIGQVGFVVSCALLFVAYFVTGLTTLSVSAISTNGNVKGGGVYFMISRALGPEFGGSIGVIFYVANIVSSGLYLIGFSEAVIGAFGRHTGALTHGDGGIPTGDWYGFLYRSMALLFNLLICLVGAGMFAKTTFFILLGVIISLCSSFVSFFIHKKKYFSEIPAENTLFGNHTPHLLYTGFNWTTFKDNLWTEPTVDYQTGEVPTILIIFGVLFNGVTGIMAGANISGDLKDPAKSIPRGTLEASGFTFLIYLLLVFFASCTCTRPLLVNQYNFLQIINVVPVLTTIGVFLATLSASLSCLIGASRILQAVANDNLLGSFITRLGRGFGRNNEPVFAVLVSGLCVQAVIFVSKVNTLAPIVSMFFLLSYGVTNLACFVLKVSSAPNFRPTFPYYSKLTALIGMLSCFAIMIAVNALYAFVSVAIMIILFLVIVYRAPITPWGDVTQAVIYHQVRKYLLRLDPRQIHVKYWRPQILLLVSNPRSCYPLIDFVNDIKKSGLYILGNVIVDRFDGQAITRHNQEIDHWYNFVRCAEIKAFVDQIVAPSIRVGVQNLLMSSGLGGMRPNTVILGYFDQQEPQDLISQGVWHRAYNIFERRKKEQLHHEIMVNLPKLREKGEQSMRVADYVGVIKDSMLLGKNVCIARNFSSLNKNNIKEPAFIDVWPVNAKSIEHSGEGICDHTYLLILQLSCILNMVSFWESRTKIRLMSIAHGDESEVLEKNRLKCLLHELRIPGEVHIVHDTDGLSSEQPTFHSGNAAVIFTSLPRVPELENLYNNFMRQMSVLSDDLPPIMMVHGNSTVISLEL</sequence>
<evidence type="ECO:0000313" key="9">
    <source>
        <dbReference type="Proteomes" id="UP001152795"/>
    </source>
</evidence>
<protein>
    <recommendedName>
        <fullName evidence="3">Solute carrier family 12 member 9</fullName>
    </recommendedName>
</protein>
<dbReference type="FunFam" id="1.20.1740.10:FF:000013">
    <property type="entry name" value="Solute carrier family 12 member"/>
    <property type="match status" value="1"/>
</dbReference>
<keyword evidence="4" id="KW-0813">Transport</keyword>
<dbReference type="EMBL" id="CACRXK020001478">
    <property type="protein sequence ID" value="CAB3989376.1"/>
    <property type="molecule type" value="Genomic_DNA"/>
</dbReference>
<dbReference type="GO" id="GO:0015379">
    <property type="term" value="F:potassium:chloride symporter activity"/>
    <property type="evidence" value="ECO:0007669"/>
    <property type="project" value="TreeGrafter"/>
</dbReference>
<dbReference type="Proteomes" id="UP001152795">
    <property type="component" value="Unassembled WGS sequence"/>
</dbReference>
<dbReference type="Pfam" id="PF03522">
    <property type="entry name" value="SLC12"/>
    <property type="match status" value="1"/>
</dbReference>
<dbReference type="InterPro" id="IPR018491">
    <property type="entry name" value="SLC12_C"/>
</dbReference>
<dbReference type="InterPro" id="IPR004842">
    <property type="entry name" value="SLC12A_fam"/>
</dbReference>
<dbReference type="GO" id="GO:0006884">
    <property type="term" value="P:cell volume homeostasis"/>
    <property type="evidence" value="ECO:0007669"/>
    <property type="project" value="TreeGrafter"/>
</dbReference>
<evidence type="ECO:0000256" key="6">
    <source>
        <dbReference type="ARBA" id="ARBA00022989"/>
    </source>
</evidence>
<comment type="similarity">
    <text evidence="2">Belongs to the SLC12A transporter family.</text>
</comment>
<dbReference type="GO" id="GO:0016020">
    <property type="term" value="C:membrane"/>
    <property type="evidence" value="ECO:0007669"/>
    <property type="project" value="UniProtKB-SubCell"/>
</dbReference>
<dbReference type="AlphaFoldDB" id="A0A6S7GJP0"/>
<dbReference type="Pfam" id="PF00324">
    <property type="entry name" value="AA_permease"/>
    <property type="match status" value="1"/>
</dbReference>
<keyword evidence="5" id="KW-0812">Transmembrane</keyword>
<gene>
    <name evidence="8" type="ORF">PACLA_8A058582</name>
</gene>
<comment type="caution">
    <text evidence="8">The sequence shown here is derived from an EMBL/GenBank/DDBJ whole genome shotgun (WGS) entry which is preliminary data.</text>
</comment>
<keyword evidence="6" id="KW-1133">Transmembrane helix</keyword>
<evidence type="ECO:0000313" key="8">
    <source>
        <dbReference type="EMBL" id="CAB3989376.1"/>
    </source>
</evidence>
<keyword evidence="9" id="KW-1185">Reference proteome</keyword>
<dbReference type="Gene3D" id="1.20.1740.10">
    <property type="entry name" value="Amino acid/polyamine transporter I"/>
    <property type="match status" value="1"/>
</dbReference>
<dbReference type="PANTHER" id="PTHR11827:SF72">
    <property type="entry name" value="GH08340P"/>
    <property type="match status" value="1"/>
</dbReference>
<evidence type="ECO:0000256" key="2">
    <source>
        <dbReference type="ARBA" id="ARBA00010593"/>
    </source>
</evidence>
<name>A0A6S7GJP0_PARCT</name>
<proteinExistence type="inferred from homology"/>
<evidence type="ECO:0000256" key="5">
    <source>
        <dbReference type="ARBA" id="ARBA00022692"/>
    </source>
</evidence>
<evidence type="ECO:0000256" key="7">
    <source>
        <dbReference type="ARBA" id="ARBA00023136"/>
    </source>
</evidence>
<comment type="subcellular location">
    <subcellularLocation>
        <location evidence="1">Membrane</location>
        <topology evidence="1">Multi-pass membrane protein</topology>
    </subcellularLocation>
</comment>
<dbReference type="PANTHER" id="PTHR11827">
    <property type="entry name" value="SOLUTE CARRIER FAMILY 12, CATION COTRANSPORTERS"/>
    <property type="match status" value="1"/>
</dbReference>
<keyword evidence="7" id="KW-0472">Membrane</keyword>
<dbReference type="OrthoDB" id="2020542at2759"/>
<evidence type="ECO:0000256" key="4">
    <source>
        <dbReference type="ARBA" id="ARBA00022448"/>
    </source>
</evidence>
<dbReference type="GO" id="GO:0055075">
    <property type="term" value="P:potassium ion homeostasis"/>
    <property type="evidence" value="ECO:0007669"/>
    <property type="project" value="TreeGrafter"/>
</dbReference>